<dbReference type="InterPro" id="IPR011642">
    <property type="entry name" value="Gate_dom"/>
</dbReference>
<accession>A0A1D7XJF9</accession>
<evidence type="ECO:0000256" key="5">
    <source>
        <dbReference type="ARBA" id="ARBA00022989"/>
    </source>
</evidence>
<dbReference type="PANTHER" id="PTHR10590">
    <property type="entry name" value="SODIUM/NUCLEOSIDE COTRANSPORTER"/>
    <property type="match status" value="1"/>
</dbReference>
<dbReference type="Proteomes" id="UP000094652">
    <property type="component" value="Chromosome"/>
</dbReference>
<evidence type="ECO:0000313" key="12">
    <source>
        <dbReference type="Proteomes" id="UP000094652"/>
    </source>
</evidence>
<dbReference type="PANTHER" id="PTHR10590:SF4">
    <property type="entry name" value="SOLUTE CARRIER FAMILY 28 MEMBER 3"/>
    <property type="match status" value="1"/>
</dbReference>
<evidence type="ECO:0000256" key="4">
    <source>
        <dbReference type="ARBA" id="ARBA00022692"/>
    </source>
</evidence>
<keyword evidence="5 7" id="KW-1133">Transmembrane helix</keyword>
<proteinExistence type="inferred from homology"/>
<dbReference type="GO" id="GO:0015293">
    <property type="term" value="F:symporter activity"/>
    <property type="evidence" value="ECO:0007669"/>
    <property type="project" value="TreeGrafter"/>
</dbReference>
<dbReference type="OrthoDB" id="9766455at2"/>
<dbReference type="InterPro" id="IPR002668">
    <property type="entry name" value="CNT_N_dom"/>
</dbReference>
<evidence type="ECO:0000313" key="11">
    <source>
        <dbReference type="EMBL" id="AOR23456.1"/>
    </source>
</evidence>
<dbReference type="InterPro" id="IPR008276">
    <property type="entry name" value="C_nuclsd_transpt"/>
</dbReference>
<sequence length="400" mass="42109">MNIVINLIGIVLLLGIMYVLSSDRKSIPHKTILKALGIQFVIAFLLVKFPLGRMIILKISDGVTQVLNYGKDGIGFLFGSLGDAGAPTGFVFAIQVLGNIVFISALVAALYYLGILGFVVKIIGKIIGKILGTTQVESFVAVANMFLGQTESPILVSKYLNKMTDSEIIVVLVSGMGSMSATIIGGYTALGIPMEYLLIASALVPMGSIVISKILLPEKEEVELIENVTMDNKGDNENLISAISEGAMSGFQTAVAIGTSLLAIIALVALVNGILGKFGISLQQIFSYIFAPFGFFMGLNGGDIFTAGQLLGSKLVLNEFVAFQQLGTMFGSLSYRTGLVLTISLCGFANISSMGVCISGIAALCPEKRSTLARLAFKAMIGGFAVSVLSAMIIGLLTLI</sequence>
<dbReference type="InterPro" id="IPR011657">
    <property type="entry name" value="CNT_C_dom"/>
</dbReference>
<evidence type="ECO:0000256" key="6">
    <source>
        <dbReference type="ARBA" id="ARBA00023136"/>
    </source>
</evidence>
<feature type="transmembrane region" description="Helical" evidence="7">
    <location>
        <begin position="339"/>
        <end position="364"/>
    </location>
</feature>
<dbReference type="EMBL" id="CP017253">
    <property type="protein sequence ID" value="AOR23456.1"/>
    <property type="molecule type" value="Genomic_DNA"/>
</dbReference>
<organism evidence="11 12">
    <name type="scientific">Clostridium taeniosporum</name>
    <dbReference type="NCBI Taxonomy" id="394958"/>
    <lineage>
        <taxon>Bacteria</taxon>
        <taxon>Bacillati</taxon>
        <taxon>Bacillota</taxon>
        <taxon>Clostridia</taxon>
        <taxon>Eubacteriales</taxon>
        <taxon>Clostridiaceae</taxon>
        <taxon>Clostridium</taxon>
    </lineage>
</organism>
<feature type="domain" description="Nucleoside transporter/FeoB GTPase Gate" evidence="10">
    <location>
        <begin position="94"/>
        <end position="190"/>
    </location>
</feature>
<evidence type="ECO:0000259" key="8">
    <source>
        <dbReference type="Pfam" id="PF01773"/>
    </source>
</evidence>
<feature type="transmembrane region" description="Helical" evidence="7">
    <location>
        <begin position="31"/>
        <end position="52"/>
    </location>
</feature>
<dbReference type="RefSeq" id="WP_069679607.1">
    <property type="nucleotide sequence ID" value="NZ_CP017253.2"/>
</dbReference>
<feature type="transmembrane region" description="Helical" evidence="7">
    <location>
        <begin position="168"/>
        <end position="190"/>
    </location>
</feature>
<dbReference type="Pfam" id="PF01773">
    <property type="entry name" value="Nucleos_tra2_N"/>
    <property type="match status" value="1"/>
</dbReference>
<evidence type="ECO:0000256" key="2">
    <source>
        <dbReference type="ARBA" id="ARBA00009033"/>
    </source>
</evidence>
<protein>
    <submittedName>
        <fullName evidence="11">Na+ dependent nucleoside transporter domain-containing protein</fullName>
    </submittedName>
</protein>
<dbReference type="Pfam" id="PF07670">
    <property type="entry name" value="Gate"/>
    <property type="match status" value="1"/>
</dbReference>
<dbReference type="Pfam" id="PF07662">
    <property type="entry name" value="Nucleos_tra2_C"/>
    <property type="match status" value="1"/>
</dbReference>
<feature type="transmembrane region" description="Helical" evidence="7">
    <location>
        <begin position="73"/>
        <end position="94"/>
    </location>
</feature>
<keyword evidence="3" id="KW-1003">Cell membrane</keyword>
<keyword evidence="4 7" id="KW-0812">Transmembrane</keyword>
<dbReference type="GO" id="GO:0005886">
    <property type="term" value="C:plasma membrane"/>
    <property type="evidence" value="ECO:0007669"/>
    <property type="project" value="UniProtKB-SubCell"/>
</dbReference>
<evidence type="ECO:0000256" key="7">
    <source>
        <dbReference type="SAM" id="Phobius"/>
    </source>
</evidence>
<comment type="similarity">
    <text evidence="2">Belongs to the concentrative nucleoside transporter (CNT) (TC 2.A.41) family.</text>
</comment>
<evidence type="ECO:0000259" key="10">
    <source>
        <dbReference type="Pfam" id="PF07670"/>
    </source>
</evidence>
<dbReference type="STRING" id="394958.BGI42_06755"/>
<comment type="subcellular location">
    <subcellularLocation>
        <location evidence="1">Cell membrane</location>
        <topology evidence="1">Multi-pass membrane protein</topology>
    </subcellularLocation>
</comment>
<evidence type="ECO:0000259" key="9">
    <source>
        <dbReference type="Pfam" id="PF07662"/>
    </source>
</evidence>
<keyword evidence="12" id="KW-1185">Reference proteome</keyword>
<feature type="domain" description="Concentrative nucleoside transporter C-terminal" evidence="9">
    <location>
        <begin position="196"/>
        <end position="395"/>
    </location>
</feature>
<keyword evidence="6 7" id="KW-0472">Membrane</keyword>
<dbReference type="KEGG" id="ctae:BGI42_06755"/>
<evidence type="ECO:0000256" key="1">
    <source>
        <dbReference type="ARBA" id="ARBA00004651"/>
    </source>
</evidence>
<gene>
    <name evidence="11" type="ORF">BGI42_06755</name>
</gene>
<dbReference type="AlphaFoldDB" id="A0A1D7XJF9"/>
<dbReference type="GO" id="GO:0005337">
    <property type="term" value="F:nucleoside transmembrane transporter activity"/>
    <property type="evidence" value="ECO:0007669"/>
    <property type="project" value="InterPro"/>
</dbReference>
<feature type="transmembrane region" description="Helical" evidence="7">
    <location>
        <begin position="287"/>
        <end position="311"/>
    </location>
</feature>
<feature type="transmembrane region" description="Helical" evidence="7">
    <location>
        <begin position="254"/>
        <end position="275"/>
    </location>
</feature>
<reference evidence="12" key="1">
    <citation type="submission" date="2016-09" db="EMBL/GenBank/DDBJ databases">
        <title>Genomics of Clostridium taeniosporum, an organism which forms endospores with ribbon-like appendages.</title>
        <authorList>
            <person name="Walker J.R."/>
        </authorList>
    </citation>
    <scope>NUCLEOTIDE SEQUENCE [LARGE SCALE GENOMIC DNA]</scope>
    <source>
        <strain evidence="12">1/k</strain>
    </source>
</reference>
<feature type="transmembrane region" description="Helical" evidence="7">
    <location>
        <begin position="100"/>
        <end position="123"/>
    </location>
</feature>
<name>A0A1D7XJF9_9CLOT</name>
<feature type="transmembrane region" description="Helical" evidence="7">
    <location>
        <begin position="376"/>
        <end position="399"/>
    </location>
</feature>
<evidence type="ECO:0000256" key="3">
    <source>
        <dbReference type="ARBA" id="ARBA00022475"/>
    </source>
</evidence>
<feature type="domain" description="Concentrative nucleoside transporter N-terminal" evidence="8">
    <location>
        <begin position="8"/>
        <end position="81"/>
    </location>
</feature>